<dbReference type="GO" id="GO:0016020">
    <property type="term" value="C:membrane"/>
    <property type="evidence" value="ECO:0007669"/>
    <property type="project" value="UniProtKB-SubCell"/>
</dbReference>
<evidence type="ECO:0000256" key="6">
    <source>
        <dbReference type="SAM" id="Phobius"/>
    </source>
</evidence>
<dbReference type="OrthoDB" id="9812547at2"/>
<gene>
    <name evidence="8" type="primary">yedA</name>
    <name evidence="8" type="ORF">D3870_16755</name>
</gene>
<feature type="transmembrane region" description="Helical" evidence="6">
    <location>
        <begin position="152"/>
        <end position="171"/>
    </location>
</feature>
<dbReference type="PANTHER" id="PTHR32322:SF2">
    <property type="entry name" value="EAMA DOMAIN-CONTAINING PROTEIN"/>
    <property type="match status" value="1"/>
</dbReference>
<keyword evidence="4 6" id="KW-1133">Transmembrane helix</keyword>
<protein>
    <submittedName>
        <fullName evidence="8">Drug/metabolite exporter YedA</fullName>
    </submittedName>
</protein>
<organism evidence="8 9">
    <name type="scientific">Noviherbaspirillum cavernae</name>
    <dbReference type="NCBI Taxonomy" id="2320862"/>
    <lineage>
        <taxon>Bacteria</taxon>
        <taxon>Pseudomonadati</taxon>
        <taxon>Pseudomonadota</taxon>
        <taxon>Betaproteobacteria</taxon>
        <taxon>Burkholderiales</taxon>
        <taxon>Oxalobacteraceae</taxon>
        <taxon>Noviherbaspirillum</taxon>
    </lineage>
</organism>
<comment type="caution">
    <text evidence="8">The sequence shown here is derived from an EMBL/GenBank/DDBJ whole genome shotgun (WGS) entry which is preliminary data.</text>
</comment>
<dbReference type="Pfam" id="PF00892">
    <property type="entry name" value="EamA"/>
    <property type="match status" value="2"/>
</dbReference>
<evidence type="ECO:0000256" key="1">
    <source>
        <dbReference type="ARBA" id="ARBA00004141"/>
    </source>
</evidence>
<evidence type="ECO:0000256" key="3">
    <source>
        <dbReference type="ARBA" id="ARBA00022692"/>
    </source>
</evidence>
<dbReference type="PANTHER" id="PTHR32322">
    <property type="entry name" value="INNER MEMBRANE TRANSPORTER"/>
    <property type="match status" value="1"/>
</dbReference>
<dbReference type="EMBL" id="QYUN01000002">
    <property type="protein sequence ID" value="RJG08142.1"/>
    <property type="molecule type" value="Genomic_DNA"/>
</dbReference>
<feature type="transmembrane region" description="Helical" evidence="6">
    <location>
        <begin position="77"/>
        <end position="97"/>
    </location>
</feature>
<evidence type="ECO:0000313" key="9">
    <source>
        <dbReference type="Proteomes" id="UP000285190"/>
    </source>
</evidence>
<name>A0A418X6N8_9BURK</name>
<accession>A0A418X6N8</accession>
<feature type="transmembrane region" description="Helical" evidence="6">
    <location>
        <begin position="272"/>
        <end position="289"/>
    </location>
</feature>
<evidence type="ECO:0000256" key="4">
    <source>
        <dbReference type="ARBA" id="ARBA00022989"/>
    </source>
</evidence>
<proteinExistence type="inferred from homology"/>
<feature type="domain" description="EamA" evidence="7">
    <location>
        <begin position="154"/>
        <end position="288"/>
    </location>
</feature>
<feature type="transmembrane region" description="Helical" evidence="6">
    <location>
        <begin position="12"/>
        <end position="31"/>
    </location>
</feature>
<feature type="transmembrane region" description="Helical" evidence="6">
    <location>
        <begin position="249"/>
        <end position="266"/>
    </location>
</feature>
<comment type="subcellular location">
    <subcellularLocation>
        <location evidence="1">Membrane</location>
        <topology evidence="1">Multi-pass membrane protein</topology>
    </subcellularLocation>
</comment>
<feature type="transmembrane region" description="Helical" evidence="6">
    <location>
        <begin position="216"/>
        <end position="237"/>
    </location>
</feature>
<evidence type="ECO:0000256" key="5">
    <source>
        <dbReference type="ARBA" id="ARBA00023136"/>
    </source>
</evidence>
<dbReference type="InterPro" id="IPR037185">
    <property type="entry name" value="EmrE-like"/>
</dbReference>
<sequence length="313" mass="32543">MEERNMRRLPKTVLLALLTVYLVWGSTYLAIHVSLISFPPFLLMATRFLVAGGLLFGWLKLRGAPSPTLRQWRDGGIVGVLLLAGGMGLTAVAQQYVSSGMTAVFIASAPLLFALWGGLFGEWPRGREWVGILAGFSGAALLASGGEFAAQPAGVAALAGALVCWTFGSVLSQKKLTLAPGAMGFASEMLIGGIFLLGVGLVRGEAIVMPLDVRAMLAWAYLVIAGSLAAFSAYMYLLANVTPALASSYAYVNPVIAVVLGGWLAGETTGTREAVAMAVILGSVLLLTTSRSRGKPAPEPGAAPIAATAVKHH</sequence>
<keyword evidence="9" id="KW-1185">Reference proteome</keyword>
<reference evidence="8 9" key="1">
    <citation type="submission" date="2018-09" db="EMBL/GenBank/DDBJ databases">
        <authorList>
            <person name="Zhu H."/>
        </authorList>
    </citation>
    <scope>NUCLEOTIDE SEQUENCE [LARGE SCALE GENOMIC DNA]</scope>
    <source>
        <strain evidence="8 9">K2R10-39</strain>
    </source>
</reference>
<feature type="domain" description="EamA" evidence="7">
    <location>
        <begin position="14"/>
        <end position="142"/>
    </location>
</feature>
<dbReference type="SUPFAM" id="SSF103481">
    <property type="entry name" value="Multidrug resistance efflux transporter EmrE"/>
    <property type="match status" value="2"/>
</dbReference>
<keyword evidence="3 6" id="KW-0812">Transmembrane</keyword>
<feature type="transmembrane region" description="Helical" evidence="6">
    <location>
        <begin position="128"/>
        <end position="146"/>
    </location>
</feature>
<feature type="transmembrane region" description="Helical" evidence="6">
    <location>
        <begin position="103"/>
        <end position="121"/>
    </location>
</feature>
<evidence type="ECO:0000259" key="7">
    <source>
        <dbReference type="Pfam" id="PF00892"/>
    </source>
</evidence>
<evidence type="ECO:0000313" key="8">
    <source>
        <dbReference type="EMBL" id="RJG08142.1"/>
    </source>
</evidence>
<dbReference type="Proteomes" id="UP000285190">
    <property type="component" value="Unassembled WGS sequence"/>
</dbReference>
<comment type="similarity">
    <text evidence="2">Belongs to the EamA transporter family.</text>
</comment>
<dbReference type="InterPro" id="IPR000620">
    <property type="entry name" value="EamA_dom"/>
</dbReference>
<keyword evidence="5 6" id="KW-0472">Membrane</keyword>
<evidence type="ECO:0000256" key="2">
    <source>
        <dbReference type="ARBA" id="ARBA00007362"/>
    </source>
</evidence>
<feature type="transmembrane region" description="Helical" evidence="6">
    <location>
        <begin position="183"/>
        <end position="204"/>
    </location>
</feature>
<dbReference type="NCBIfam" id="NF008432">
    <property type="entry name" value="PRK11272.1"/>
    <property type="match status" value="1"/>
</dbReference>
<feature type="transmembrane region" description="Helical" evidence="6">
    <location>
        <begin position="37"/>
        <end position="56"/>
    </location>
</feature>
<dbReference type="InterPro" id="IPR050638">
    <property type="entry name" value="AA-Vitamin_Transporters"/>
</dbReference>
<dbReference type="AlphaFoldDB" id="A0A418X6N8"/>